<organism evidence="1 2">
    <name type="scientific">Brucella pseudogrignonensis</name>
    <dbReference type="NCBI Taxonomy" id="419475"/>
    <lineage>
        <taxon>Bacteria</taxon>
        <taxon>Pseudomonadati</taxon>
        <taxon>Pseudomonadota</taxon>
        <taxon>Alphaproteobacteria</taxon>
        <taxon>Hyphomicrobiales</taxon>
        <taxon>Brucellaceae</taxon>
        <taxon>Brucella/Ochrobactrum group</taxon>
        <taxon>Brucella</taxon>
    </lineage>
</organism>
<gene>
    <name evidence="1" type="ORF">EHE22_05780</name>
</gene>
<accession>A0A7Y3T2N6</accession>
<dbReference type="AlphaFoldDB" id="A0A7Y3T2N6"/>
<dbReference type="RefSeq" id="WP_171379690.1">
    <property type="nucleotide sequence ID" value="NZ_PKQI01000001.1"/>
</dbReference>
<comment type="caution">
    <text evidence="1">The sequence shown here is derived from an EMBL/GenBank/DDBJ whole genome shotgun (WGS) entry which is preliminary data.</text>
</comment>
<evidence type="ECO:0000313" key="2">
    <source>
        <dbReference type="Proteomes" id="UP000526233"/>
    </source>
</evidence>
<evidence type="ECO:0000313" key="1">
    <source>
        <dbReference type="EMBL" id="NNV19939.1"/>
    </source>
</evidence>
<name>A0A7Y3T2N6_9HYPH</name>
<reference evidence="1 2" key="1">
    <citation type="submission" date="2018-11" db="EMBL/GenBank/DDBJ databases">
        <title>Genome sequencing and analysis.</title>
        <authorList>
            <person name="Huang Y.-T."/>
        </authorList>
    </citation>
    <scope>NUCLEOTIDE SEQUENCE [LARGE SCALE GENOMIC DNA]</scope>
    <source>
        <strain evidence="1 2">SHIN</strain>
    </source>
</reference>
<protein>
    <submittedName>
        <fullName evidence="1">Uncharacterized protein</fullName>
    </submittedName>
</protein>
<sequence length="142" mass="15381">MSKEQATLLGELMMLKAHHPTFMSKIGFVDGKVFFEAEPIEQPFALKDGEVHMEQAKVDDAREHAIDAAETFRNAFKNYRDALASASAEQSDNLKVDVESIKVEGALTPDDVAQAYLETIGEATGPSSGVAININTLNINVG</sequence>
<dbReference type="Proteomes" id="UP000526233">
    <property type="component" value="Unassembled WGS sequence"/>
</dbReference>
<proteinExistence type="predicted"/>
<dbReference type="EMBL" id="PKQI01000001">
    <property type="protein sequence ID" value="NNV19939.1"/>
    <property type="molecule type" value="Genomic_DNA"/>
</dbReference>